<feature type="region of interest" description="Disordered" evidence="6">
    <location>
        <begin position="139"/>
        <end position="159"/>
    </location>
</feature>
<dbReference type="Pfam" id="PF00172">
    <property type="entry name" value="Zn_clus"/>
    <property type="match status" value="1"/>
</dbReference>
<evidence type="ECO:0000313" key="9">
    <source>
        <dbReference type="Proteomes" id="UP000799424"/>
    </source>
</evidence>
<reference evidence="8" key="1">
    <citation type="journal article" date="2020" name="Stud. Mycol.">
        <title>101 Dothideomycetes genomes: a test case for predicting lifestyles and emergence of pathogens.</title>
        <authorList>
            <person name="Haridas S."/>
            <person name="Albert R."/>
            <person name="Binder M."/>
            <person name="Bloem J."/>
            <person name="Labutti K."/>
            <person name="Salamov A."/>
            <person name="Andreopoulos B."/>
            <person name="Baker S."/>
            <person name="Barry K."/>
            <person name="Bills G."/>
            <person name="Bluhm B."/>
            <person name="Cannon C."/>
            <person name="Castanera R."/>
            <person name="Culley D."/>
            <person name="Daum C."/>
            <person name="Ezra D."/>
            <person name="Gonzalez J."/>
            <person name="Henrissat B."/>
            <person name="Kuo A."/>
            <person name="Liang C."/>
            <person name="Lipzen A."/>
            <person name="Lutzoni F."/>
            <person name="Magnuson J."/>
            <person name="Mondo S."/>
            <person name="Nolan M."/>
            <person name="Ohm R."/>
            <person name="Pangilinan J."/>
            <person name="Park H.-J."/>
            <person name="Ramirez L."/>
            <person name="Alfaro M."/>
            <person name="Sun H."/>
            <person name="Tritt A."/>
            <person name="Yoshinaga Y."/>
            <person name="Zwiers L.-H."/>
            <person name="Turgeon B."/>
            <person name="Goodwin S."/>
            <person name="Spatafora J."/>
            <person name="Crous P."/>
            <person name="Grigoriev I."/>
        </authorList>
    </citation>
    <scope>NUCLEOTIDE SEQUENCE</scope>
    <source>
        <strain evidence="8">CBS 113818</strain>
    </source>
</reference>
<dbReference type="EMBL" id="MU006216">
    <property type="protein sequence ID" value="KAF2832987.1"/>
    <property type="molecule type" value="Genomic_DNA"/>
</dbReference>
<dbReference type="SMART" id="SM00906">
    <property type="entry name" value="Fungal_trans"/>
    <property type="match status" value="1"/>
</dbReference>
<dbReference type="GO" id="GO:0005634">
    <property type="term" value="C:nucleus"/>
    <property type="evidence" value="ECO:0007669"/>
    <property type="project" value="UniProtKB-SubCell"/>
</dbReference>
<dbReference type="GO" id="GO:0003677">
    <property type="term" value="F:DNA binding"/>
    <property type="evidence" value="ECO:0007669"/>
    <property type="project" value="InterPro"/>
</dbReference>
<evidence type="ECO:0000256" key="3">
    <source>
        <dbReference type="ARBA" id="ARBA00023015"/>
    </source>
</evidence>
<keyword evidence="3" id="KW-0805">Transcription regulation</keyword>
<dbReference type="CDD" id="cd00067">
    <property type="entry name" value="GAL4"/>
    <property type="match status" value="1"/>
</dbReference>
<protein>
    <submittedName>
        <fullName evidence="8">Binuclear zinc transcription factor</fullName>
    </submittedName>
</protein>
<evidence type="ECO:0000256" key="6">
    <source>
        <dbReference type="SAM" id="MobiDB-lite"/>
    </source>
</evidence>
<dbReference type="OrthoDB" id="5600212at2759"/>
<feature type="compositionally biased region" description="Polar residues" evidence="6">
    <location>
        <begin position="738"/>
        <end position="753"/>
    </location>
</feature>
<feature type="domain" description="Zn(2)-C6 fungal-type" evidence="7">
    <location>
        <begin position="40"/>
        <end position="70"/>
    </location>
</feature>
<dbReference type="PROSITE" id="PS00463">
    <property type="entry name" value="ZN2_CY6_FUNGAL_1"/>
    <property type="match status" value="1"/>
</dbReference>
<dbReference type="Pfam" id="PF04082">
    <property type="entry name" value="Fungal_trans"/>
    <property type="match status" value="1"/>
</dbReference>
<dbReference type="InterPro" id="IPR036864">
    <property type="entry name" value="Zn2-C6_fun-type_DNA-bd_sf"/>
</dbReference>
<evidence type="ECO:0000256" key="4">
    <source>
        <dbReference type="ARBA" id="ARBA00023163"/>
    </source>
</evidence>
<organism evidence="8 9">
    <name type="scientific">Ophiobolus disseminans</name>
    <dbReference type="NCBI Taxonomy" id="1469910"/>
    <lineage>
        <taxon>Eukaryota</taxon>
        <taxon>Fungi</taxon>
        <taxon>Dikarya</taxon>
        <taxon>Ascomycota</taxon>
        <taxon>Pezizomycotina</taxon>
        <taxon>Dothideomycetes</taxon>
        <taxon>Pleosporomycetidae</taxon>
        <taxon>Pleosporales</taxon>
        <taxon>Pleosporineae</taxon>
        <taxon>Phaeosphaeriaceae</taxon>
        <taxon>Ophiobolus</taxon>
    </lineage>
</organism>
<dbReference type="GO" id="GO:0000981">
    <property type="term" value="F:DNA-binding transcription factor activity, RNA polymerase II-specific"/>
    <property type="evidence" value="ECO:0007669"/>
    <property type="project" value="InterPro"/>
</dbReference>
<feature type="compositionally biased region" description="Polar residues" evidence="6">
    <location>
        <begin position="646"/>
        <end position="681"/>
    </location>
</feature>
<dbReference type="GO" id="GO:0006351">
    <property type="term" value="P:DNA-templated transcription"/>
    <property type="evidence" value="ECO:0007669"/>
    <property type="project" value="InterPro"/>
</dbReference>
<accession>A0A6A7AJW1</accession>
<dbReference type="PANTHER" id="PTHR47338:SF10">
    <property type="entry name" value="TRANSCRIPTION FACTOR DOMAIN-CONTAINING PROTEIN-RELATED"/>
    <property type="match status" value="1"/>
</dbReference>
<evidence type="ECO:0000256" key="2">
    <source>
        <dbReference type="ARBA" id="ARBA00022723"/>
    </source>
</evidence>
<keyword evidence="5" id="KW-0539">Nucleus</keyword>
<dbReference type="PROSITE" id="PS50048">
    <property type="entry name" value="ZN2_CY6_FUNGAL_2"/>
    <property type="match status" value="1"/>
</dbReference>
<keyword evidence="4" id="KW-0804">Transcription</keyword>
<dbReference type="InterPro" id="IPR001138">
    <property type="entry name" value="Zn2Cys6_DnaBD"/>
</dbReference>
<keyword evidence="9" id="KW-1185">Reference proteome</keyword>
<evidence type="ECO:0000313" key="8">
    <source>
        <dbReference type="EMBL" id="KAF2832987.1"/>
    </source>
</evidence>
<sequence length="900" mass="99149">MPSAESESPDESFFNDLSQQNEPNNQDAQNDAAAKVKRIACVLCRKRKLKCDGTRPTCGTCNRLSHDCAYDEVRKKSGPKRGYVKLLEQRLQQVEHLLKNQDAPETTKDASRQDTASAYVATTLQQALPNSGDYLNTQDRIQDPQTSGAETLQNGGTVPNTADADFPWEMIGLGLEEPLPPQDVMDELYQIYFTKIHLSMPLIHRPRFLAALNLAPHMRPPVCLRYIMWTLAASATDKYEGLQEHFYQRARKYAQMDEMKGHGESTITLAHCQAWILICTYEFKQMYFPRAWLSAGRAVRLAQMMQLHRLDGVGLDVKQCLPPPKDWTEREERRRTFWMAFCIDRYASIGTGWPMTIDERDITTNLPASEDAYEKSKPMPTGSLDQVLVPNGASSLQAFGAIVLTAAMFGRNLLHLHRPGPDDHDEDINGGFWNRHRNIEQILLQTSLGLPDHLRLPSGLADPNVIFANMCIHTSAICLHQAAIFKADKYRLPVNVSNESKIRCVTAAAEIASIMRMISHLDLGAMNPFISFCVYVAARVFVQYLKTRPKDQQMNSSLQFLLQAMQALRRKNPLTESFLVQLDLDLESAGLQAFQTKPYTPPNNKVSPPQSLQNLSNLVAAQHDTSIIDAAPLPIFEIRESQNPNASINTFGNGSLNPSAYDNPVQQSKSGLSGTQYSNNTPGPPFHLANLNSIDMNTHNSYLPPQISAQAGLGSATSQDFTPASFAFHDSNEMDLSGDTSRGTNDMPSPATISSNSRGGSTSHSSYSPAQQSDHQHHLPYRASPKPGFTQLNANSLNPMAANVANTNVAGATVFPSFPSPETTGPGGEMFGNAYSGPADESFHNGFLMGNEWEYGALNAGTGMTPMSDGSWNQMLESVTMGWDNIGAQGERTGRTPGGG</sequence>
<name>A0A6A7AJW1_9PLEO</name>
<dbReference type="GO" id="GO:0008270">
    <property type="term" value="F:zinc ion binding"/>
    <property type="evidence" value="ECO:0007669"/>
    <property type="project" value="InterPro"/>
</dbReference>
<dbReference type="AlphaFoldDB" id="A0A6A7AJW1"/>
<proteinExistence type="predicted"/>
<evidence type="ECO:0000256" key="1">
    <source>
        <dbReference type="ARBA" id="ARBA00004123"/>
    </source>
</evidence>
<feature type="compositionally biased region" description="Low complexity" evidence="6">
    <location>
        <begin position="19"/>
        <end position="31"/>
    </location>
</feature>
<feature type="region of interest" description="Disordered" evidence="6">
    <location>
        <begin position="646"/>
        <end position="692"/>
    </location>
</feature>
<comment type="subcellular location">
    <subcellularLocation>
        <location evidence="1">Nucleus</location>
    </subcellularLocation>
</comment>
<dbReference type="Gene3D" id="4.10.240.10">
    <property type="entry name" value="Zn(2)-C6 fungal-type DNA-binding domain"/>
    <property type="match status" value="1"/>
</dbReference>
<evidence type="ECO:0000259" key="7">
    <source>
        <dbReference type="PROSITE" id="PS50048"/>
    </source>
</evidence>
<feature type="compositionally biased region" description="Low complexity" evidence="6">
    <location>
        <begin position="754"/>
        <end position="768"/>
    </location>
</feature>
<dbReference type="PANTHER" id="PTHR47338">
    <property type="entry name" value="ZN(II)2CYS6 TRANSCRIPTION FACTOR (EUROFUNG)-RELATED"/>
    <property type="match status" value="1"/>
</dbReference>
<gene>
    <name evidence="8" type="ORF">CC86DRAFT_338045</name>
</gene>
<dbReference type="InterPro" id="IPR007219">
    <property type="entry name" value="XnlR_reg_dom"/>
</dbReference>
<dbReference type="SMART" id="SM00066">
    <property type="entry name" value="GAL4"/>
    <property type="match status" value="1"/>
</dbReference>
<feature type="region of interest" description="Disordered" evidence="6">
    <location>
        <begin position="729"/>
        <end position="794"/>
    </location>
</feature>
<feature type="region of interest" description="Disordered" evidence="6">
    <location>
        <begin position="1"/>
        <end position="31"/>
    </location>
</feature>
<keyword evidence="2" id="KW-0479">Metal-binding</keyword>
<dbReference type="SUPFAM" id="SSF57701">
    <property type="entry name" value="Zn2/Cys6 DNA-binding domain"/>
    <property type="match status" value="1"/>
</dbReference>
<dbReference type="Proteomes" id="UP000799424">
    <property type="component" value="Unassembled WGS sequence"/>
</dbReference>
<evidence type="ECO:0000256" key="5">
    <source>
        <dbReference type="ARBA" id="ARBA00023242"/>
    </source>
</evidence>
<dbReference type="CDD" id="cd12148">
    <property type="entry name" value="fungal_TF_MHR"/>
    <property type="match status" value="1"/>
</dbReference>
<dbReference type="InterPro" id="IPR050815">
    <property type="entry name" value="TF_fung"/>
</dbReference>